<gene>
    <name evidence="11" type="ORF">D5R40_16540</name>
</gene>
<dbReference type="GO" id="GO:0043190">
    <property type="term" value="C:ATP-binding cassette (ABC) transporter complex"/>
    <property type="evidence" value="ECO:0007669"/>
    <property type="project" value="InterPro"/>
</dbReference>
<keyword evidence="4" id="KW-0997">Cell inner membrane</keyword>
<protein>
    <recommendedName>
        <fullName evidence="9">ABC-type quaternary amine transporter</fullName>
        <ecNumber evidence="9">7.6.2.9</ecNumber>
    </recommendedName>
</protein>
<evidence type="ECO:0000256" key="1">
    <source>
        <dbReference type="ARBA" id="ARBA00004417"/>
    </source>
</evidence>
<dbReference type="SUPFAM" id="SSF52540">
    <property type="entry name" value="P-loop containing nucleoside triphosphate hydrolases"/>
    <property type="match status" value="1"/>
</dbReference>
<dbReference type="GO" id="GO:0005524">
    <property type="term" value="F:ATP binding"/>
    <property type="evidence" value="ECO:0007669"/>
    <property type="project" value="UniProtKB-KW"/>
</dbReference>
<dbReference type="InterPro" id="IPR017871">
    <property type="entry name" value="ABC_transporter-like_CS"/>
</dbReference>
<name>A0A3N6PAW5_9CYAN</name>
<dbReference type="PANTHER" id="PTHR42781">
    <property type="entry name" value="SPERMIDINE/PUTRESCINE IMPORT ATP-BINDING PROTEIN POTA"/>
    <property type="match status" value="1"/>
</dbReference>
<reference evidence="11 12" key="1">
    <citation type="journal article" date="2018" name="ACS Chem. Biol.">
        <title>Ketoreductase domain dysfunction expands chemodiversity: malyngamide biosynthesis in the cyanobacterium Okeania hirsuta.</title>
        <authorList>
            <person name="Moss N.A."/>
            <person name="Leao T."/>
            <person name="Rankin M."/>
            <person name="McCullough T.M."/>
            <person name="Qu P."/>
            <person name="Korobeynikov A."/>
            <person name="Smith J.L."/>
            <person name="Gerwick L."/>
            <person name="Gerwick W.H."/>
        </authorList>
    </citation>
    <scope>NUCLEOTIDE SEQUENCE [LARGE SCALE GENOMIC DNA]</scope>
    <source>
        <strain evidence="11 12">PAB10Feb10-1</strain>
    </source>
</reference>
<feature type="domain" description="ABC transporter" evidence="10">
    <location>
        <begin position="7"/>
        <end position="244"/>
    </location>
</feature>
<dbReference type="Proteomes" id="UP000269154">
    <property type="component" value="Unassembled WGS sequence"/>
</dbReference>
<evidence type="ECO:0000313" key="11">
    <source>
        <dbReference type="EMBL" id="RQH39655.1"/>
    </source>
</evidence>
<dbReference type="RefSeq" id="WP_124147597.1">
    <property type="nucleotide sequence ID" value="NZ_CAWOKI010000296.1"/>
</dbReference>
<evidence type="ECO:0000256" key="7">
    <source>
        <dbReference type="ARBA" id="ARBA00022967"/>
    </source>
</evidence>
<comment type="caution">
    <text evidence="11">The sequence shown here is derived from an EMBL/GenBank/DDBJ whole genome shotgun (WGS) entry which is preliminary data.</text>
</comment>
<dbReference type="PANTHER" id="PTHR42781:SF5">
    <property type="entry name" value="PUTRESCINE TRANSPORT ATP-BINDING PROTEIN POTG"/>
    <property type="match status" value="1"/>
</dbReference>
<keyword evidence="8" id="KW-0472">Membrane</keyword>
<evidence type="ECO:0000256" key="3">
    <source>
        <dbReference type="ARBA" id="ARBA00022475"/>
    </source>
</evidence>
<evidence type="ECO:0000313" key="12">
    <source>
        <dbReference type="Proteomes" id="UP000269154"/>
    </source>
</evidence>
<dbReference type="Pfam" id="PF08402">
    <property type="entry name" value="TOBE_2"/>
    <property type="match status" value="1"/>
</dbReference>
<dbReference type="InterPro" id="IPR008995">
    <property type="entry name" value="Mo/tungstate-bd_C_term_dom"/>
</dbReference>
<dbReference type="AlphaFoldDB" id="A0A3N6PAW5"/>
<sequence length="380" mass="41890">MAQSVILCLESVSKQFSRTATPAVQNVNLTLYQGDILGLLGPSGCGKTTLLRMIAGFEQPQSGIITINERVVAGVNDWVPPEKRDVGMVFQDYALFPHLTVAKNIAFGLHNSGKKSSRQINHQVADALELVGLSGLESRYPHELSGGQQQRVALARALAPNPALVLLDEPLSNLDVQVRIRLRQELRDILKNAGASGIFVTHDQEEAMAISDRVAVMRAGCVEQFGTPEDIYTEPASQFVAEFVTQANFLSARRQGQVWETELGGFELTDNHLFCGKIGSLDEFDRVELMIRQEDLMLKPDDGGSVVIRDRQFLGREFRYSLRTESGQELIARTTPQVALPIGIKVKVSITEDCLRVFPSTSTKNLALVKSLGDFVRQAR</sequence>
<dbReference type="GO" id="GO:0015418">
    <property type="term" value="F:ABC-type quaternary ammonium compound transporting activity"/>
    <property type="evidence" value="ECO:0007669"/>
    <property type="project" value="UniProtKB-EC"/>
</dbReference>
<dbReference type="FunFam" id="3.40.50.300:FF:000425">
    <property type="entry name" value="Probable ABC transporter, ATP-binding subunit"/>
    <property type="match status" value="1"/>
</dbReference>
<accession>A0A3N6PAW5</accession>
<dbReference type="InterPro" id="IPR050093">
    <property type="entry name" value="ABC_SmlMolc_Importer"/>
</dbReference>
<keyword evidence="2" id="KW-0813">Transport</keyword>
<dbReference type="OrthoDB" id="508245at2"/>
<dbReference type="PROSITE" id="PS50893">
    <property type="entry name" value="ABC_TRANSPORTER_2"/>
    <property type="match status" value="1"/>
</dbReference>
<dbReference type="Gene3D" id="3.40.50.300">
    <property type="entry name" value="P-loop containing nucleotide triphosphate hydrolases"/>
    <property type="match status" value="1"/>
</dbReference>
<evidence type="ECO:0000259" key="10">
    <source>
        <dbReference type="PROSITE" id="PS50893"/>
    </source>
</evidence>
<dbReference type="EMBL" id="RCBY01000090">
    <property type="protein sequence ID" value="RQH39655.1"/>
    <property type="molecule type" value="Genomic_DNA"/>
</dbReference>
<keyword evidence="5" id="KW-0547">Nucleotide-binding</keyword>
<dbReference type="InterPro" id="IPR027417">
    <property type="entry name" value="P-loop_NTPase"/>
</dbReference>
<evidence type="ECO:0000256" key="9">
    <source>
        <dbReference type="ARBA" id="ARBA00066388"/>
    </source>
</evidence>
<proteinExistence type="predicted"/>
<evidence type="ECO:0000256" key="2">
    <source>
        <dbReference type="ARBA" id="ARBA00022448"/>
    </source>
</evidence>
<comment type="subcellular location">
    <subcellularLocation>
        <location evidence="1">Cell inner membrane</location>
        <topology evidence="1">Peripheral membrane protein</topology>
    </subcellularLocation>
</comment>
<dbReference type="SMART" id="SM00382">
    <property type="entry name" value="AAA"/>
    <property type="match status" value="1"/>
</dbReference>
<dbReference type="EC" id="7.6.2.9" evidence="9"/>
<evidence type="ECO:0000256" key="5">
    <source>
        <dbReference type="ARBA" id="ARBA00022741"/>
    </source>
</evidence>
<organism evidence="11 12">
    <name type="scientific">Okeania hirsuta</name>
    <dbReference type="NCBI Taxonomy" id="1458930"/>
    <lineage>
        <taxon>Bacteria</taxon>
        <taxon>Bacillati</taxon>
        <taxon>Cyanobacteriota</taxon>
        <taxon>Cyanophyceae</taxon>
        <taxon>Oscillatoriophycideae</taxon>
        <taxon>Oscillatoriales</taxon>
        <taxon>Microcoleaceae</taxon>
        <taxon>Okeania</taxon>
    </lineage>
</organism>
<dbReference type="InterPro" id="IPR013611">
    <property type="entry name" value="Transp-assoc_OB_typ2"/>
</dbReference>
<evidence type="ECO:0000256" key="6">
    <source>
        <dbReference type="ARBA" id="ARBA00022840"/>
    </source>
</evidence>
<keyword evidence="6 11" id="KW-0067">ATP-binding</keyword>
<dbReference type="GO" id="GO:0016887">
    <property type="term" value="F:ATP hydrolysis activity"/>
    <property type="evidence" value="ECO:0007669"/>
    <property type="project" value="InterPro"/>
</dbReference>
<keyword evidence="7" id="KW-1278">Translocase</keyword>
<dbReference type="Pfam" id="PF00005">
    <property type="entry name" value="ABC_tran"/>
    <property type="match status" value="1"/>
</dbReference>
<keyword evidence="12" id="KW-1185">Reference proteome</keyword>
<dbReference type="InterPro" id="IPR003593">
    <property type="entry name" value="AAA+_ATPase"/>
</dbReference>
<dbReference type="InterPro" id="IPR003439">
    <property type="entry name" value="ABC_transporter-like_ATP-bd"/>
</dbReference>
<dbReference type="SUPFAM" id="SSF50331">
    <property type="entry name" value="MOP-like"/>
    <property type="match status" value="1"/>
</dbReference>
<dbReference type="PROSITE" id="PS00211">
    <property type="entry name" value="ABC_TRANSPORTER_1"/>
    <property type="match status" value="1"/>
</dbReference>
<evidence type="ECO:0000256" key="4">
    <source>
        <dbReference type="ARBA" id="ARBA00022519"/>
    </source>
</evidence>
<evidence type="ECO:0000256" key="8">
    <source>
        <dbReference type="ARBA" id="ARBA00023136"/>
    </source>
</evidence>
<keyword evidence="3" id="KW-1003">Cell membrane</keyword>